<protein>
    <submittedName>
        <fullName evidence="1">Uncharacterized protein</fullName>
    </submittedName>
</protein>
<evidence type="ECO:0000313" key="2">
    <source>
        <dbReference type="Proteomes" id="UP001152531"/>
    </source>
</evidence>
<reference evidence="1" key="1">
    <citation type="submission" date="2022-06" db="EMBL/GenBank/DDBJ databases">
        <authorList>
            <person name="Legras J.-L."/>
            <person name="Devillers H."/>
            <person name="Grondin C."/>
        </authorList>
    </citation>
    <scope>NUCLEOTIDE SEQUENCE</scope>
    <source>
        <strain evidence="1">CLIB 1444</strain>
    </source>
</reference>
<accession>A0ACA9Y4G8</accession>
<organism evidence="1 2">
    <name type="scientific">[Candida] jaroonii</name>
    <dbReference type="NCBI Taxonomy" id="467808"/>
    <lineage>
        <taxon>Eukaryota</taxon>
        <taxon>Fungi</taxon>
        <taxon>Dikarya</taxon>
        <taxon>Ascomycota</taxon>
        <taxon>Saccharomycotina</taxon>
        <taxon>Pichiomycetes</taxon>
        <taxon>Debaryomycetaceae</taxon>
        <taxon>Yamadazyma</taxon>
    </lineage>
</organism>
<gene>
    <name evidence="1" type="ORF">CLIB1444_02S14246</name>
</gene>
<dbReference type="Proteomes" id="UP001152531">
    <property type="component" value="Unassembled WGS sequence"/>
</dbReference>
<sequence length="111" mass="13143">MIGYLLLIHCAYSSYEYNKLNVSYTSDLILELVVSLVLIFLQATNSIKNKGSLNLDNSLIKFDKYLKKIKIDQSLQEFNALGFNNYNFAYRKEYIDIVKMRREYNEFMKDN</sequence>
<keyword evidence="2" id="KW-1185">Reference proteome</keyword>
<comment type="caution">
    <text evidence="1">The sequence shown here is derived from an EMBL/GenBank/DDBJ whole genome shotgun (WGS) entry which is preliminary data.</text>
</comment>
<proteinExistence type="predicted"/>
<evidence type="ECO:0000313" key="1">
    <source>
        <dbReference type="EMBL" id="CAH6719686.1"/>
    </source>
</evidence>
<name>A0ACA9Y4G8_9ASCO</name>
<dbReference type="EMBL" id="CALSDN010000002">
    <property type="protein sequence ID" value="CAH6719686.1"/>
    <property type="molecule type" value="Genomic_DNA"/>
</dbReference>